<organism evidence="6 7">
    <name type="scientific">Lithospermum erythrorhizon</name>
    <name type="common">Purple gromwell</name>
    <name type="synonym">Lithospermum officinale var. erythrorhizon</name>
    <dbReference type="NCBI Taxonomy" id="34254"/>
    <lineage>
        <taxon>Eukaryota</taxon>
        <taxon>Viridiplantae</taxon>
        <taxon>Streptophyta</taxon>
        <taxon>Embryophyta</taxon>
        <taxon>Tracheophyta</taxon>
        <taxon>Spermatophyta</taxon>
        <taxon>Magnoliopsida</taxon>
        <taxon>eudicotyledons</taxon>
        <taxon>Gunneridae</taxon>
        <taxon>Pentapetalae</taxon>
        <taxon>asterids</taxon>
        <taxon>lamiids</taxon>
        <taxon>Boraginales</taxon>
        <taxon>Boraginaceae</taxon>
        <taxon>Boraginoideae</taxon>
        <taxon>Lithospermeae</taxon>
        <taxon>Lithospermum</taxon>
    </lineage>
</organism>
<dbReference type="AlphaFoldDB" id="A0AAV3RTU3"/>
<dbReference type="InterPro" id="IPR012677">
    <property type="entry name" value="Nucleotide-bd_a/b_plait_sf"/>
</dbReference>
<dbReference type="Gene3D" id="3.30.70.330">
    <property type="match status" value="1"/>
</dbReference>
<keyword evidence="2 6" id="KW-0689">Ribosomal protein</keyword>
<comment type="caution">
    <text evidence="6">The sequence shown here is derived from an EMBL/GenBank/DDBJ whole genome shotgun (WGS) entry which is preliminary data.</text>
</comment>
<dbReference type="GO" id="GO:0005762">
    <property type="term" value="C:mitochondrial large ribosomal subunit"/>
    <property type="evidence" value="ECO:0007669"/>
    <property type="project" value="TreeGrafter"/>
</dbReference>
<dbReference type="PANTHER" id="PTHR12059:SF5">
    <property type="entry name" value="LARGE RIBOSOMAL SUBUNIT PROTEIN UL23M"/>
    <property type="match status" value="1"/>
</dbReference>
<evidence type="ECO:0000256" key="3">
    <source>
        <dbReference type="ARBA" id="ARBA00023274"/>
    </source>
</evidence>
<dbReference type="Proteomes" id="UP001454036">
    <property type="component" value="Unassembled WGS sequence"/>
</dbReference>
<dbReference type="SUPFAM" id="SSF54189">
    <property type="entry name" value="Ribosomal proteins S24e, L23 and L15e"/>
    <property type="match status" value="1"/>
</dbReference>
<dbReference type="FunFam" id="3.30.70.330:FF:000436">
    <property type="entry name" value="50S ribosomal protein L23"/>
    <property type="match status" value="1"/>
</dbReference>
<proteinExistence type="inferred from homology"/>
<protein>
    <recommendedName>
        <fullName evidence="4">Large ribosomal subunit protein uL23m</fullName>
    </recommendedName>
</protein>
<evidence type="ECO:0000256" key="1">
    <source>
        <dbReference type="ARBA" id="ARBA00006700"/>
    </source>
</evidence>
<comment type="similarity">
    <text evidence="1">Belongs to the universal ribosomal protein uL23 family.</text>
</comment>
<keyword evidence="3" id="KW-0687">Ribonucleoprotein</keyword>
<gene>
    <name evidence="6" type="ORF">LIER_32421</name>
</gene>
<dbReference type="EMBL" id="BAABME010012453">
    <property type="protein sequence ID" value="GAA0185133.1"/>
    <property type="molecule type" value="Genomic_DNA"/>
</dbReference>
<feature type="region of interest" description="Disordered" evidence="5">
    <location>
        <begin position="109"/>
        <end position="175"/>
    </location>
</feature>
<dbReference type="InterPro" id="IPR013025">
    <property type="entry name" value="Ribosomal_uL23-like"/>
</dbReference>
<accession>A0AAV3RTU3</accession>
<sequence>MGSRLGRRVVHFANLPIKLLMPSSFSNITEIALKTIPSASKIEIKRVLESLYGFEVEEVRTLNMDGKKKKRGGLLIAKPDYKKAYVTLKHPLSISPDLYPIPTIQEEKRLQAKQSKSKTGTVEDEQSEGWKKAHWLDEKREVKNTVDRRNRTHDEGRRDSRRGGGGGERAPQVGGAKFPWSNMRTLYSSSVVLCSGNTIVNGLGNRFWLVEVASESNLGHFSNCGASERCGITGIWSRIKAPYVYSLVLMYFQFI</sequence>
<keyword evidence="7" id="KW-1185">Reference proteome</keyword>
<evidence type="ECO:0000313" key="6">
    <source>
        <dbReference type="EMBL" id="GAA0185133.1"/>
    </source>
</evidence>
<name>A0AAV3RTU3_LITER</name>
<evidence type="ECO:0000313" key="7">
    <source>
        <dbReference type="Proteomes" id="UP001454036"/>
    </source>
</evidence>
<evidence type="ECO:0000256" key="4">
    <source>
        <dbReference type="ARBA" id="ARBA00039977"/>
    </source>
</evidence>
<dbReference type="GO" id="GO:0003735">
    <property type="term" value="F:structural constituent of ribosome"/>
    <property type="evidence" value="ECO:0007669"/>
    <property type="project" value="InterPro"/>
</dbReference>
<dbReference type="InterPro" id="IPR012678">
    <property type="entry name" value="Ribosomal_uL23/eL15/eS24_sf"/>
</dbReference>
<dbReference type="GO" id="GO:0032543">
    <property type="term" value="P:mitochondrial translation"/>
    <property type="evidence" value="ECO:0007669"/>
    <property type="project" value="TreeGrafter"/>
</dbReference>
<feature type="compositionally biased region" description="Basic and acidic residues" evidence="5">
    <location>
        <begin position="128"/>
        <end position="162"/>
    </location>
</feature>
<reference evidence="6 7" key="1">
    <citation type="submission" date="2024-01" db="EMBL/GenBank/DDBJ databases">
        <title>The complete chloroplast genome sequence of Lithospermum erythrorhizon: insights into the phylogenetic relationship among Boraginaceae species and the maternal lineages of purple gromwells.</title>
        <authorList>
            <person name="Okada T."/>
            <person name="Watanabe K."/>
        </authorList>
    </citation>
    <scope>NUCLEOTIDE SEQUENCE [LARGE SCALE GENOMIC DNA]</scope>
</reference>
<dbReference type="Pfam" id="PF00276">
    <property type="entry name" value="Ribosomal_L23"/>
    <property type="match status" value="1"/>
</dbReference>
<evidence type="ECO:0000256" key="5">
    <source>
        <dbReference type="SAM" id="MobiDB-lite"/>
    </source>
</evidence>
<evidence type="ECO:0000256" key="2">
    <source>
        <dbReference type="ARBA" id="ARBA00022980"/>
    </source>
</evidence>
<dbReference type="PANTHER" id="PTHR12059">
    <property type="entry name" value="RIBOSOMAL PROTEIN L23-RELATED"/>
    <property type="match status" value="1"/>
</dbReference>
<dbReference type="GO" id="GO:0003729">
    <property type="term" value="F:mRNA binding"/>
    <property type="evidence" value="ECO:0007669"/>
    <property type="project" value="UniProtKB-ARBA"/>
</dbReference>